<protein>
    <recommendedName>
        <fullName evidence="2">TauD/TfdA-like domain-containing protein</fullName>
    </recommendedName>
</protein>
<name>A0A0P7BBL9_9HYPO</name>
<dbReference type="GO" id="GO:0016491">
    <property type="term" value="F:oxidoreductase activity"/>
    <property type="evidence" value="ECO:0007669"/>
    <property type="project" value="UniProtKB-KW"/>
</dbReference>
<dbReference type="EMBL" id="LKCW01000152">
    <property type="protein sequence ID" value="KPM37822.1"/>
    <property type="molecule type" value="Genomic_DNA"/>
</dbReference>
<comment type="caution">
    <text evidence="3">The sequence shown here is derived from an EMBL/GenBank/DDBJ whole genome shotgun (WGS) entry which is preliminary data.</text>
</comment>
<dbReference type="InterPro" id="IPR042098">
    <property type="entry name" value="TauD-like_sf"/>
</dbReference>
<gene>
    <name evidence="3" type="ORF">AK830_g8729</name>
</gene>
<proteinExistence type="predicted"/>
<dbReference type="Gene3D" id="3.60.130.10">
    <property type="entry name" value="Clavaminate synthase-like"/>
    <property type="match status" value="1"/>
</dbReference>
<accession>A0A0P7BBL9</accession>
<evidence type="ECO:0000313" key="3">
    <source>
        <dbReference type="EMBL" id="KPM37822.1"/>
    </source>
</evidence>
<sequence>MTSTDGVALDSALRLPYDHKLDPVQDVDADNAGDLFAKQSANALAGPLVWSGADFKDAQPYNLQLSKDDVVEIDNALAEFMKLGLDGDDVSRDNFPLPGLSRRLQACAETLHLGRGFFVVRGLEASNYTVEDSVIVLLGLASYVAEKRGRQDRKGNMLSHVTDSKQWTIPADRRHMIHTNAALPFHSDMGCDILSLQVRNTADKGGYTYLSSAWWVFNDLLNREPEVIKTLLTPNWPVQLSGRQGTYYLAPAFTFHDGKLLASLDPNRLGRHPSMTDSRVPSLTSSQRDALQAVSESAARGQLQLALKKGDILFFNNLAMLHRRDAYEDGEHSSRHMVRLWLRSQKLGWAIPDSMRLPWEAAYGENQKVKARIYSLFPVADYVQPRYTVGSAAFLIEEDSEGSGPE</sequence>
<dbReference type="InterPro" id="IPR003819">
    <property type="entry name" value="TauD/TfdA-like"/>
</dbReference>
<dbReference type="Proteomes" id="UP000050424">
    <property type="component" value="Unassembled WGS sequence"/>
</dbReference>
<evidence type="ECO:0000313" key="4">
    <source>
        <dbReference type="Proteomes" id="UP000050424"/>
    </source>
</evidence>
<dbReference type="PANTHER" id="PTHR10696:SF54">
    <property type="entry name" value="FAMILY OXIDOREDUCTASE, PUTATIVE (AFU_ORTHOLOGUE AFUA_4G13850)-RELATED"/>
    <property type="match status" value="1"/>
</dbReference>
<dbReference type="Pfam" id="PF02668">
    <property type="entry name" value="TauD"/>
    <property type="match status" value="1"/>
</dbReference>
<dbReference type="InterPro" id="IPR050411">
    <property type="entry name" value="AlphaKG_dependent_hydroxylases"/>
</dbReference>
<dbReference type="SUPFAM" id="SSF51197">
    <property type="entry name" value="Clavaminate synthase-like"/>
    <property type="match status" value="1"/>
</dbReference>
<dbReference type="PANTHER" id="PTHR10696">
    <property type="entry name" value="GAMMA-BUTYROBETAINE HYDROXYLASE-RELATED"/>
    <property type="match status" value="1"/>
</dbReference>
<dbReference type="OrthoDB" id="272271at2759"/>
<evidence type="ECO:0000259" key="2">
    <source>
        <dbReference type="Pfam" id="PF02668"/>
    </source>
</evidence>
<keyword evidence="1" id="KW-0560">Oxidoreductase</keyword>
<dbReference type="STRING" id="78410.A0A0P7BBL9"/>
<evidence type="ECO:0000256" key="1">
    <source>
        <dbReference type="ARBA" id="ARBA00023002"/>
    </source>
</evidence>
<keyword evidence="4" id="KW-1185">Reference proteome</keyword>
<dbReference type="AlphaFoldDB" id="A0A0P7BBL9"/>
<feature type="domain" description="TauD/TfdA-like" evidence="2">
    <location>
        <begin position="92"/>
        <end position="341"/>
    </location>
</feature>
<reference evidence="3 4" key="1">
    <citation type="submission" date="2015-09" db="EMBL/GenBank/DDBJ databases">
        <title>Draft genome of a European isolate of the apple canker pathogen Neonectria ditissima.</title>
        <authorList>
            <person name="Gomez-Cortecero A."/>
            <person name="Harrison R.J."/>
            <person name="Armitage A.D."/>
        </authorList>
    </citation>
    <scope>NUCLEOTIDE SEQUENCE [LARGE SCALE GENOMIC DNA]</scope>
    <source>
        <strain evidence="3 4">R09/05</strain>
    </source>
</reference>
<organism evidence="3 4">
    <name type="scientific">Neonectria ditissima</name>
    <dbReference type="NCBI Taxonomy" id="78410"/>
    <lineage>
        <taxon>Eukaryota</taxon>
        <taxon>Fungi</taxon>
        <taxon>Dikarya</taxon>
        <taxon>Ascomycota</taxon>
        <taxon>Pezizomycotina</taxon>
        <taxon>Sordariomycetes</taxon>
        <taxon>Hypocreomycetidae</taxon>
        <taxon>Hypocreales</taxon>
        <taxon>Nectriaceae</taxon>
        <taxon>Neonectria</taxon>
    </lineage>
</organism>